<dbReference type="InterPro" id="IPR035965">
    <property type="entry name" value="PAS-like_dom_sf"/>
</dbReference>
<feature type="transmembrane region" description="Helical" evidence="13">
    <location>
        <begin position="190"/>
        <end position="212"/>
    </location>
</feature>
<dbReference type="SMART" id="SM00091">
    <property type="entry name" value="PAS"/>
    <property type="match status" value="2"/>
</dbReference>
<dbReference type="InterPro" id="IPR000700">
    <property type="entry name" value="PAS-assoc_C"/>
</dbReference>
<evidence type="ECO:0000259" key="14">
    <source>
        <dbReference type="PROSITE" id="PS50109"/>
    </source>
</evidence>
<dbReference type="InterPro" id="IPR013656">
    <property type="entry name" value="PAS_4"/>
</dbReference>
<feature type="transmembrane region" description="Helical" evidence="13">
    <location>
        <begin position="91"/>
        <end position="113"/>
    </location>
</feature>
<comment type="catalytic activity">
    <reaction evidence="1">
        <text>ATP + protein L-histidine = ADP + protein N-phospho-L-histidine.</text>
        <dbReference type="EC" id="2.7.13.3"/>
    </reaction>
</comment>
<dbReference type="SMART" id="SM00387">
    <property type="entry name" value="HATPase_c"/>
    <property type="match status" value="1"/>
</dbReference>
<dbReference type="SUPFAM" id="SSF55785">
    <property type="entry name" value="PYP-like sensor domain (PAS domain)"/>
    <property type="match status" value="2"/>
</dbReference>
<evidence type="ECO:0000256" key="7">
    <source>
        <dbReference type="ARBA" id="ARBA00022741"/>
    </source>
</evidence>
<feature type="domain" description="PAS" evidence="16">
    <location>
        <begin position="461"/>
        <end position="532"/>
    </location>
</feature>
<feature type="transmembrane region" description="Helical" evidence="13">
    <location>
        <begin position="20"/>
        <end position="46"/>
    </location>
</feature>
<keyword evidence="7" id="KW-0547">Nucleotide-binding</keyword>
<dbReference type="OrthoDB" id="219325at2"/>
<feature type="domain" description="Histidine kinase" evidence="14">
    <location>
        <begin position="611"/>
        <end position="830"/>
    </location>
</feature>
<dbReference type="PRINTS" id="PR00344">
    <property type="entry name" value="BCTRLSENSOR"/>
</dbReference>
<feature type="domain" description="PAC" evidence="17">
    <location>
        <begin position="530"/>
        <end position="586"/>
    </location>
</feature>
<dbReference type="AlphaFoldDB" id="A0A4V3BNV7"/>
<feature type="transmembrane region" description="Helical" evidence="13">
    <location>
        <begin position="164"/>
        <end position="184"/>
    </location>
</feature>
<evidence type="ECO:0000313" key="18">
    <source>
        <dbReference type="EMBL" id="TDN55852.1"/>
    </source>
</evidence>
<feature type="modified residue" description="4-aspartylphosphate" evidence="12">
    <location>
        <position position="907"/>
    </location>
</feature>
<dbReference type="Pfam" id="PF08448">
    <property type="entry name" value="PAS_4"/>
    <property type="match status" value="2"/>
</dbReference>
<keyword evidence="8" id="KW-0418">Kinase</keyword>
<dbReference type="PANTHER" id="PTHR43547">
    <property type="entry name" value="TWO-COMPONENT HISTIDINE KINASE"/>
    <property type="match status" value="1"/>
</dbReference>
<dbReference type="EC" id="2.7.13.3" evidence="3"/>
<dbReference type="EMBL" id="SNVV01000003">
    <property type="protein sequence ID" value="TDN55852.1"/>
    <property type="molecule type" value="Genomic_DNA"/>
</dbReference>
<dbReference type="InterPro" id="IPR004358">
    <property type="entry name" value="Sig_transdc_His_kin-like_C"/>
</dbReference>
<accession>A0A4V3BNV7</accession>
<evidence type="ECO:0000259" key="15">
    <source>
        <dbReference type="PROSITE" id="PS50110"/>
    </source>
</evidence>
<keyword evidence="6" id="KW-0808">Transferase</keyword>
<dbReference type="PROSITE" id="PS50112">
    <property type="entry name" value="PAS"/>
    <property type="match status" value="1"/>
</dbReference>
<evidence type="ECO:0000259" key="17">
    <source>
        <dbReference type="PROSITE" id="PS50113"/>
    </source>
</evidence>
<keyword evidence="4" id="KW-1003">Cell membrane</keyword>
<keyword evidence="5 12" id="KW-0597">Phosphoprotein</keyword>
<evidence type="ECO:0000256" key="1">
    <source>
        <dbReference type="ARBA" id="ARBA00000085"/>
    </source>
</evidence>
<feature type="transmembrane region" description="Helical" evidence="13">
    <location>
        <begin position="232"/>
        <end position="252"/>
    </location>
</feature>
<keyword evidence="19" id="KW-1185">Reference proteome</keyword>
<dbReference type="SMART" id="SM00448">
    <property type="entry name" value="REC"/>
    <property type="match status" value="1"/>
</dbReference>
<evidence type="ECO:0000256" key="9">
    <source>
        <dbReference type="ARBA" id="ARBA00022840"/>
    </source>
</evidence>
<dbReference type="Pfam" id="PF02518">
    <property type="entry name" value="HATPase_c"/>
    <property type="match status" value="1"/>
</dbReference>
<dbReference type="CDD" id="cd00082">
    <property type="entry name" value="HisKA"/>
    <property type="match status" value="1"/>
</dbReference>
<dbReference type="Gene3D" id="3.40.50.2300">
    <property type="match status" value="1"/>
</dbReference>
<dbReference type="FunFam" id="3.30.565.10:FF:000023">
    <property type="entry name" value="PAS domain-containing sensor histidine kinase"/>
    <property type="match status" value="1"/>
</dbReference>
<dbReference type="Gene3D" id="3.30.565.10">
    <property type="entry name" value="Histidine kinase-like ATPase, C-terminal domain"/>
    <property type="match status" value="1"/>
</dbReference>
<keyword evidence="11 13" id="KW-0472">Membrane</keyword>
<organism evidence="18 19">
    <name type="scientific">Azoarcus indigens</name>
    <dbReference type="NCBI Taxonomy" id="29545"/>
    <lineage>
        <taxon>Bacteria</taxon>
        <taxon>Pseudomonadati</taxon>
        <taxon>Pseudomonadota</taxon>
        <taxon>Betaproteobacteria</taxon>
        <taxon>Rhodocyclales</taxon>
        <taxon>Zoogloeaceae</taxon>
        <taxon>Azoarcus</taxon>
    </lineage>
</organism>
<keyword evidence="13" id="KW-1133">Transmembrane helix</keyword>
<dbReference type="PROSITE" id="PS50110">
    <property type="entry name" value="RESPONSE_REGULATORY"/>
    <property type="match status" value="1"/>
</dbReference>
<dbReference type="Pfam" id="PF00512">
    <property type="entry name" value="HisKA"/>
    <property type="match status" value="1"/>
</dbReference>
<evidence type="ECO:0000256" key="5">
    <source>
        <dbReference type="ARBA" id="ARBA00022553"/>
    </source>
</evidence>
<evidence type="ECO:0000256" key="4">
    <source>
        <dbReference type="ARBA" id="ARBA00022475"/>
    </source>
</evidence>
<sequence>MRIPDIFRRLVMGDTGLWAARLRCGAVGASALIALLALLGLVGWVADIPELTTLGADSRPMMPSGVFMLMLFALGLRMLGSERAGELRWPVRGVGTLALLLAALGVGLEMGWLPEPGTGALALLSELESRPTSAGTACCYGLLAAGMVLATLKGQRAWEWSQFFAVAVAGVALVALVGLTFRLVRLDLAVPSLGMALPVALGLAAGSFGLMVTRPSSRLMQLLEHDSPGAVIVRRLVPLAVCLPLLAGWLQALGQRVGWFENVESEGALTVAVIVACLTLILWTSSRLDEMNQSRSLAERREATQRQWLDATLANIGDAVLTVNDECRVSFLNPAAEALLEAKAAAAVGRDVGELLTLVDEATGEPLGGPLRTAFSRGVSLSLDGEPAVRRRDGSLQAVEVTSTPIRDHRDRLMGGVMVLRDVSTNRARAHAEREAYAALDRRVAERTRALDRTMTVLRESTTLLRTIAASTPELIVAKGRDGRIMMVNPAALQVMGLSQAQVIGRSEADIFGDDGETAVSAANDRRVIETGRPAVVEEHRTIGGISRTFLVTKSPLRDEDGVVFGLVGVAKDITDRKRAQLELEQLLVAEHKLRGDAERANRAKDEFLAIVSHELRSPLNALKGWSQILSSAKTLDTGLVGRAADAIKRNIDHQTRLIDDLLDTSRIISGKLDLNLYRVNLVDVVGVALDLSREPAAAKQIELRFDCDYAVVPVEGDFDRLQQIVSNLLSNAIKFTPEAGLIEVSLKQQEEHVELSVADNGIGIEPDFLPHVFDRFSQADTSMTRRYLGLGIGLALVRNLVELHGGSVRAASAGAKQGAVFTVVLPRARSGASVKGANPEGPGPEARVLDGVVAYVVDDEDDAREVMRLMLSNAGAQVRTFESGEALLEIWGTTTLLPMPAVLVLDIAMPGASGFEVLREIRKMDHLPQVPAIACTAFTHLGEDCFAEAGFQSRLGKPVEEDRLIDTVLDVLGRREAAGTSALVSTTQALAREA</sequence>
<dbReference type="SUPFAM" id="SSF52172">
    <property type="entry name" value="CheY-like"/>
    <property type="match status" value="1"/>
</dbReference>
<dbReference type="RefSeq" id="WP_133589111.1">
    <property type="nucleotide sequence ID" value="NZ_SNVV01000003.1"/>
</dbReference>
<feature type="transmembrane region" description="Helical" evidence="13">
    <location>
        <begin position="133"/>
        <end position="152"/>
    </location>
</feature>
<feature type="domain" description="PAC" evidence="17">
    <location>
        <begin position="383"/>
        <end position="435"/>
    </location>
</feature>
<evidence type="ECO:0000256" key="12">
    <source>
        <dbReference type="PROSITE-ProRule" id="PRU00169"/>
    </source>
</evidence>
<dbReference type="GO" id="GO:0005524">
    <property type="term" value="F:ATP binding"/>
    <property type="evidence" value="ECO:0007669"/>
    <property type="project" value="UniProtKB-KW"/>
</dbReference>
<dbReference type="PROSITE" id="PS50113">
    <property type="entry name" value="PAC"/>
    <property type="match status" value="2"/>
</dbReference>
<protein>
    <recommendedName>
        <fullName evidence="3">histidine kinase</fullName>
        <ecNumber evidence="3">2.7.13.3</ecNumber>
    </recommendedName>
</protein>
<keyword evidence="9" id="KW-0067">ATP-binding</keyword>
<dbReference type="InterPro" id="IPR003661">
    <property type="entry name" value="HisK_dim/P_dom"/>
</dbReference>
<reference evidence="18 19" key="1">
    <citation type="submission" date="2019-03" db="EMBL/GenBank/DDBJ databases">
        <title>Genomic Encyclopedia of Type Strains, Phase IV (KMG-IV): sequencing the most valuable type-strain genomes for metagenomic binning, comparative biology and taxonomic classification.</title>
        <authorList>
            <person name="Goeker M."/>
        </authorList>
    </citation>
    <scope>NUCLEOTIDE SEQUENCE [LARGE SCALE GENOMIC DNA]</scope>
    <source>
        <strain evidence="18 19">DSM 12121</strain>
    </source>
</reference>
<dbReference type="PANTHER" id="PTHR43547:SF2">
    <property type="entry name" value="HYBRID SIGNAL TRANSDUCTION HISTIDINE KINASE C"/>
    <property type="match status" value="1"/>
</dbReference>
<dbReference type="SMART" id="SM00388">
    <property type="entry name" value="HisKA"/>
    <property type="match status" value="1"/>
</dbReference>
<feature type="transmembrane region" description="Helical" evidence="13">
    <location>
        <begin position="61"/>
        <end position="79"/>
    </location>
</feature>
<dbReference type="GO" id="GO:0000155">
    <property type="term" value="F:phosphorelay sensor kinase activity"/>
    <property type="evidence" value="ECO:0007669"/>
    <property type="project" value="InterPro"/>
</dbReference>
<dbReference type="Gene3D" id="1.10.287.130">
    <property type="match status" value="1"/>
</dbReference>
<dbReference type="InterPro" id="IPR000014">
    <property type="entry name" value="PAS"/>
</dbReference>
<dbReference type="InterPro" id="IPR001789">
    <property type="entry name" value="Sig_transdc_resp-reg_receiver"/>
</dbReference>
<evidence type="ECO:0000256" key="13">
    <source>
        <dbReference type="SAM" id="Phobius"/>
    </source>
</evidence>
<dbReference type="InterPro" id="IPR005467">
    <property type="entry name" value="His_kinase_dom"/>
</dbReference>
<name>A0A4V3BNV7_9RHOO</name>
<dbReference type="InterPro" id="IPR036890">
    <property type="entry name" value="HATPase_C_sf"/>
</dbReference>
<feature type="domain" description="Response regulatory" evidence="15">
    <location>
        <begin position="854"/>
        <end position="973"/>
    </location>
</feature>
<evidence type="ECO:0000256" key="11">
    <source>
        <dbReference type="ARBA" id="ARBA00023136"/>
    </source>
</evidence>
<comment type="subcellular location">
    <subcellularLocation>
        <location evidence="2">Cell membrane</location>
    </subcellularLocation>
</comment>
<dbReference type="CDD" id="cd00130">
    <property type="entry name" value="PAS"/>
    <property type="match status" value="1"/>
</dbReference>
<evidence type="ECO:0000313" key="19">
    <source>
        <dbReference type="Proteomes" id="UP000295129"/>
    </source>
</evidence>
<keyword evidence="10" id="KW-0902">Two-component regulatory system</keyword>
<dbReference type="InterPro" id="IPR003594">
    <property type="entry name" value="HATPase_dom"/>
</dbReference>
<evidence type="ECO:0000256" key="6">
    <source>
        <dbReference type="ARBA" id="ARBA00022679"/>
    </source>
</evidence>
<dbReference type="SUPFAM" id="SSF47384">
    <property type="entry name" value="Homodimeric domain of signal transducing histidine kinase"/>
    <property type="match status" value="1"/>
</dbReference>
<comment type="caution">
    <text evidence="18">The sequence shown here is derived from an EMBL/GenBank/DDBJ whole genome shotgun (WGS) entry which is preliminary data.</text>
</comment>
<dbReference type="GO" id="GO:0005886">
    <property type="term" value="C:plasma membrane"/>
    <property type="evidence" value="ECO:0007669"/>
    <property type="project" value="UniProtKB-SubCell"/>
</dbReference>
<dbReference type="PROSITE" id="PS50109">
    <property type="entry name" value="HIS_KIN"/>
    <property type="match status" value="1"/>
</dbReference>
<evidence type="ECO:0000256" key="2">
    <source>
        <dbReference type="ARBA" id="ARBA00004236"/>
    </source>
</evidence>
<dbReference type="Proteomes" id="UP000295129">
    <property type="component" value="Unassembled WGS sequence"/>
</dbReference>
<evidence type="ECO:0000256" key="3">
    <source>
        <dbReference type="ARBA" id="ARBA00012438"/>
    </source>
</evidence>
<proteinExistence type="predicted"/>
<dbReference type="InterPro" id="IPR036097">
    <property type="entry name" value="HisK_dim/P_sf"/>
</dbReference>
<keyword evidence="13" id="KW-0812">Transmembrane</keyword>
<dbReference type="Pfam" id="PF00072">
    <property type="entry name" value="Response_reg"/>
    <property type="match status" value="1"/>
</dbReference>
<dbReference type="SUPFAM" id="SSF55874">
    <property type="entry name" value="ATPase domain of HSP90 chaperone/DNA topoisomerase II/histidine kinase"/>
    <property type="match status" value="1"/>
</dbReference>
<dbReference type="NCBIfam" id="TIGR00229">
    <property type="entry name" value="sensory_box"/>
    <property type="match status" value="2"/>
</dbReference>
<evidence type="ECO:0000256" key="8">
    <source>
        <dbReference type="ARBA" id="ARBA00022777"/>
    </source>
</evidence>
<dbReference type="InterPro" id="IPR011006">
    <property type="entry name" value="CheY-like_superfamily"/>
</dbReference>
<dbReference type="Gene3D" id="3.30.450.20">
    <property type="entry name" value="PAS domain"/>
    <property type="match status" value="2"/>
</dbReference>
<gene>
    <name evidence="18" type="ORF">C7389_103190</name>
</gene>
<evidence type="ECO:0000259" key="16">
    <source>
        <dbReference type="PROSITE" id="PS50112"/>
    </source>
</evidence>
<evidence type="ECO:0000256" key="10">
    <source>
        <dbReference type="ARBA" id="ARBA00023012"/>
    </source>
</evidence>